<reference evidence="2 3" key="1">
    <citation type="submission" date="2020-05" db="EMBL/GenBank/DDBJ databases">
        <authorList>
            <person name="Petersen J."/>
            <person name="Sayavedra L."/>
        </authorList>
    </citation>
    <scope>NUCLEOTIDE SEQUENCE [LARGE SCALE GENOMIC DNA]</scope>
    <source>
        <strain evidence="2">B azoricus SOX ET2 1586I</strain>
    </source>
</reference>
<proteinExistence type="predicted"/>
<dbReference type="InterPro" id="IPR005265">
    <property type="entry name" value="HemJ-like"/>
</dbReference>
<keyword evidence="1" id="KW-0472">Membrane</keyword>
<evidence type="ECO:0000313" key="2">
    <source>
        <dbReference type="EMBL" id="CAB5508027.1"/>
    </source>
</evidence>
<evidence type="ECO:0000313" key="3">
    <source>
        <dbReference type="Proteomes" id="UP000626656"/>
    </source>
</evidence>
<sequence length="50" mass="5764">MVFFGLGGFIFGFGLKANNNTRSHIFYRWFNEFPVLILIAIVILVVVKPF</sequence>
<comment type="caution">
    <text evidence="2">The sequence shown here is derived from an EMBL/GenBank/DDBJ whole genome shotgun (WGS) entry which is preliminary data.</text>
</comment>
<name>A0ABM8MB65_9GAMM</name>
<accession>A0ABM8MB65</accession>
<dbReference type="Proteomes" id="UP000626656">
    <property type="component" value="Unassembled WGS sequence"/>
</dbReference>
<dbReference type="EMBL" id="CAHJWF010000514">
    <property type="protein sequence ID" value="CAB5508027.1"/>
    <property type="molecule type" value="Genomic_DNA"/>
</dbReference>
<dbReference type="EC" id="1.3.-.-" evidence="2"/>
<keyword evidence="1" id="KW-0812">Transmembrane</keyword>
<dbReference type="Pfam" id="PF03653">
    <property type="entry name" value="UPF0093"/>
    <property type="match status" value="1"/>
</dbReference>
<organism evidence="2 3">
    <name type="scientific">Bathymodiolus thermophilus thioautotrophic gill symbiont</name>
    <dbReference type="NCBI Taxonomy" id="2360"/>
    <lineage>
        <taxon>Bacteria</taxon>
        <taxon>Pseudomonadati</taxon>
        <taxon>Pseudomonadota</taxon>
        <taxon>Gammaproteobacteria</taxon>
        <taxon>sulfur-oxidizing symbionts</taxon>
    </lineage>
</organism>
<keyword evidence="1" id="KW-1133">Transmembrane helix</keyword>
<evidence type="ECO:0000256" key="1">
    <source>
        <dbReference type="SAM" id="Phobius"/>
    </source>
</evidence>
<protein>
    <submittedName>
        <fullName evidence="2">Protoporphyrinogen IX oxidase, novel form, HemJ (EC)</fullName>
        <ecNumber evidence="2">1.3.-.-</ecNumber>
    </submittedName>
</protein>
<keyword evidence="3" id="KW-1185">Reference proteome</keyword>
<dbReference type="GO" id="GO:0016491">
    <property type="term" value="F:oxidoreductase activity"/>
    <property type="evidence" value="ECO:0007669"/>
    <property type="project" value="UniProtKB-KW"/>
</dbReference>
<gene>
    <name evidence="2" type="ORF">AZO1586I_2302</name>
</gene>
<feature type="transmembrane region" description="Helical" evidence="1">
    <location>
        <begin position="27"/>
        <end position="47"/>
    </location>
</feature>
<keyword evidence="2" id="KW-0560">Oxidoreductase</keyword>